<evidence type="ECO:0000256" key="4">
    <source>
        <dbReference type="ARBA" id="ARBA00023004"/>
    </source>
</evidence>
<dbReference type="PANTHER" id="PTHR24304:SF2">
    <property type="entry name" value="24-HYDROXYCHOLESTEROL 7-ALPHA-HYDROXYLASE"/>
    <property type="match status" value="1"/>
</dbReference>
<keyword evidence="2" id="KW-0349">Heme</keyword>
<dbReference type="PROSITE" id="PS00086">
    <property type="entry name" value="CYTOCHROME_P450"/>
    <property type="match status" value="1"/>
</dbReference>
<dbReference type="PRINTS" id="PR00465">
    <property type="entry name" value="EP450IV"/>
</dbReference>
<dbReference type="InterPro" id="IPR002403">
    <property type="entry name" value="Cyt_P450_E_grp-IV"/>
</dbReference>
<evidence type="ECO:0000256" key="2">
    <source>
        <dbReference type="ARBA" id="ARBA00022617"/>
    </source>
</evidence>
<accession>A0A6C0C9Q3</accession>
<dbReference type="Gene3D" id="1.10.630.10">
    <property type="entry name" value="Cytochrome P450"/>
    <property type="match status" value="1"/>
</dbReference>
<reference evidence="5" key="1">
    <citation type="journal article" date="2020" name="Nature">
        <title>Giant virus diversity and host interactions through global metagenomics.</title>
        <authorList>
            <person name="Schulz F."/>
            <person name="Roux S."/>
            <person name="Paez-Espino D."/>
            <person name="Jungbluth S."/>
            <person name="Walsh D.A."/>
            <person name="Denef V.J."/>
            <person name="McMahon K.D."/>
            <person name="Konstantinidis K.T."/>
            <person name="Eloe-Fadrosh E.A."/>
            <person name="Kyrpides N.C."/>
            <person name="Woyke T."/>
        </authorList>
    </citation>
    <scope>NUCLEOTIDE SEQUENCE</scope>
    <source>
        <strain evidence="5">GVMAG-M-3300020192-26</strain>
    </source>
</reference>
<dbReference type="SUPFAM" id="SSF48264">
    <property type="entry name" value="Cytochrome P450"/>
    <property type="match status" value="1"/>
</dbReference>
<dbReference type="InterPro" id="IPR036396">
    <property type="entry name" value="Cyt_P450_sf"/>
</dbReference>
<evidence type="ECO:0000313" key="5">
    <source>
        <dbReference type="EMBL" id="QHT00455.1"/>
    </source>
</evidence>
<organism evidence="5">
    <name type="scientific">viral metagenome</name>
    <dbReference type="NCBI Taxonomy" id="1070528"/>
    <lineage>
        <taxon>unclassified sequences</taxon>
        <taxon>metagenomes</taxon>
        <taxon>organismal metagenomes</taxon>
    </lineage>
</organism>
<comment type="similarity">
    <text evidence="1">Belongs to the cytochrome P450 family.</text>
</comment>
<dbReference type="AlphaFoldDB" id="A0A6C0C9Q3"/>
<dbReference type="InterPro" id="IPR001128">
    <property type="entry name" value="Cyt_P450"/>
</dbReference>
<evidence type="ECO:0000256" key="1">
    <source>
        <dbReference type="ARBA" id="ARBA00010617"/>
    </source>
</evidence>
<dbReference type="GO" id="GO:0016705">
    <property type="term" value="F:oxidoreductase activity, acting on paired donors, with incorporation or reduction of molecular oxygen"/>
    <property type="evidence" value="ECO:0007669"/>
    <property type="project" value="InterPro"/>
</dbReference>
<keyword evidence="3" id="KW-0479">Metal-binding</keyword>
<evidence type="ECO:0000256" key="3">
    <source>
        <dbReference type="ARBA" id="ARBA00022723"/>
    </source>
</evidence>
<dbReference type="GO" id="GO:0004497">
    <property type="term" value="F:monooxygenase activity"/>
    <property type="evidence" value="ECO:0007669"/>
    <property type="project" value="InterPro"/>
</dbReference>
<dbReference type="GO" id="GO:0020037">
    <property type="term" value="F:heme binding"/>
    <property type="evidence" value="ECO:0007669"/>
    <property type="project" value="InterPro"/>
</dbReference>
<dbReference type="EMBL" id="MN739355">
    <property type="protein sequence ID" value="QHT00455.1"/>
    <property type="molecule type" value="Genomic_DNA"/>
</dbReference>
<proteinExistence type="inferred from homology"/>
<keyword evidence="4" id="KW-0408">Iron</keyword>
<protein>
    <recommendedName>
        <fullName evidence="6">Cytochrome P450</fullName>
    </recommendedName>
</protein>
<sequence length="693" mass="79302">MLIHICLALLFVYFCYALKRYNRKNVTPKGYKDIPYVQESYVPFFGNGLGFSKDIIGYIRNAHKKYGGIFRLKLFRKEMVVVCDRNLVKDYFAAREDTLSMYNVLEDLFLRDAFAGKQNTSFSTIITLIKKTITVKYDEFGPKIIDEANKLALRMQTTWCGKEIDLTELVIKFIANTSARCFVAIELTDEFYPIFIKFTHLLNWMIVTTYFLPMWFLRLTAGHLLKHYWHQMVKQLVPEVQKYRDDPTKKDSLVLRASVDYVEDAGTKLNDEQIGGIVVGLLYISSENSAIGLASTIIDLVRNPEHWDRVKDTCQKYLDTNDINGLFNDPYLDACVTETCRMGAHIFAINRKPASANMELNGYYLGNIDTIAICQPMLMTYDCAGDVYKNAETYNPDRFLGEHKESKLSHNLLTFGSGSHLCPGKNFAILEIKAALAMITTQFERFKLPNPLPDLFYFSPSAFAERFVKIKINPLPKIETKTKQTIKDVPQVRIGDKMCVVEKILDNGWILRNYLSREEQIKMYSGVTMASKNSASYEKVIQNVLYPITYYNSVDHTSNCECPTELLAWGQNIWNNINGTLMEKIDLPQFNSVTAELYNIDTVDENHHNEILTYGMMTTLGSSHKFSFDSQDIELNSGDILITDFRKVLHGIKCVLNNPPGWLNDGVCVIDDIEYPIKTFDRSGLIMHIGCVA</sequence>
<dbReference type="CDD" id="cd00302">
    <property type="entry name" value="cytochrome_P450"/>
    <property type="match status" value="1"/>
</dbReference>
<evidence type="ECO:0008006" key="6">
    <source>
        <dbReference type="Google" id="ProtNLM"/>
    </source>
</evidence>
<dbReference type="PANTHER" id="PTHR24304">
    <property type="entry name" value="CYTOCHROME P450 FAMILY 7"/>
    <property type="match status" value="1"/>
</dbReference>
<dbReference type="InterPro" id="IPR050529">
    <property type="entry name" value="CYP450_sterol_14alpha_dmase"/>
</dbReference>
<dbReference type="GO" id="GO:0005506">
    <property type="term" value="F:iron ion binding"/>
    <property type="evidence" value="ECO:0007669"/>
    <property type="project" value="InterPro"/>
</dbReference>
<name>A0A6C0C9Q3_9ZZZZ</name>
<dbReference type="Pfam" id="PF00067">
    <property type="entry name" value="p450"/>
    <property type="match status" value="1"/>
</dbReference>
<dbReference type="InterPro" id="IPR017972">
    <property type="entry name" value="Cyt_P450_CS"/>
</dbReference>